<evidence type="ECO:0000313" key="10">
    <source>
        <dbReference type="Proteomes" id="UP001187531"/>
    </source>
</evidence>
<evidence type="ECO:0000256" key="5">
    <source>
        <dbReference type="ARBA" id="ARBA00023242"/>
    </source>
</evidence>
<dbReference type="CDD" id="cd08047">
    <property type="entry name" value="TAF7"/>
    <property type="match status" value="1"/>
</dbReference>
<dbReference type="AlphaFoldDB" id="A0AA88IBQ4"/>
<keyword evidence="10" id="KW-1185">Reference proteome</keyword>
<name>A0AA88IBQ4_ARTSF</name>
<comment type="subcellular location">
    <subcellularLocation>
        <location evidence="1">Nucleus</location>
    </subcellularLocation>
</comment>
<evidence type="ECO:0000256" key="2">
    <source>
        <dbReference type="ARBA" id="ARBA00009368"/>
    </source>
</evidence>
<dbReference type="EMBL" id="JAVRJZ010000003">
    <property type="protein sequence ID" value="KAK2725118.1"/>
    <property type="molecule type" value="Genomic_DNA"/>
</dbReference>
<reference evidence="9" key="1">
    <citation type="submission" date="2023-07" db="EMBL/GenBank/DDBJ databases">
        <title>Chromosome-level genome assembly of Artemia franciscana.</title>
        <authorList>
            <person name="Jo E."/>
        </authorList>
    </citation>
    <scope>NUCLEOTIDE SEQUENCE</scope>
    <source>
        <tissue evidence="9">Whole body</tissue>
    </source>
</reference>
<protein>
    <recommendedName>
        <fullName evidence="8">TAFII55 protein conserved region domain-containing protein</fullName>
    </recommendedName>
</protein>
<evidence type="ECO:0000259" key="8">
    <source>
        <dbReference type="SMART" id="SM01370"/>
    </source>
</evidence>
<dbReference type="PANTHER" id="PTHR12228">
    <property type="entry name" value="TRANSCRIPTION INITIATION FACTOR TFIID 55 KD SUBUNIT-RELATED"/>
    <property type="match status" value="1"/>
</dbReference>
<feature type="domain" description="TAFII55 protein conserved region" evidence="8">
    <location>
        <begin position="12"/>
        <end position="171"/>
    </location>
</feature>
<feature type="compositionally biased region" description="Acidic residues" evidence="7">
    <location>
        <begin position="213"/>
        <end position="222"/>
    </location>
</feature>
<keyword evidence="6" id="KW-0175">Coiled coil</keyword>
<dbReference type="GO" id="GO:0016251">
    <property type="term" value="F:RNA polymerase II general transcription initiation factor activity"/>
    <property type="evidence" value="ECO:0007669"/>
    <property type="project" value="TreeGrafter"/>
</dbReference>
<dbReference type="GO" id="GO:0051123">
    <property type="term" value="P:RNA polymerase II preinitiation complex assembly"/>
    <property type="evidence" value="ECO:0007669"/>
    <property type="project" value="TreeGrafter"/>
</dbReference>
<dbReference type="InterPro" id="IPR037817">
    <property type="entry name" value="TAF7"/>
</dbReference>
<evidence type="ECO:0000256" key="6">
    <source>
        <dbReference type="SAM" id="Coils"/>
    </source>
</evidence>
<dbReference type="SMART" id="SM01370">
    <property type="entry name" value="TAFII55_N"/>
    <property type="match status" value="1"/>
</dbReference>
<evidence type="ECO:0000256" key="3">
    <source>
        <dbReference type="ARBA" id="ARBA00023015"/>
    </source>
</evidence>
<evidence type="ECO:0000256" key="4">
    <source>
        <dbReference type="ARBA" id="ARBA00023163"/>
    </source>
</evidence>
<dbReference type="Proteomes" id="UP001187531">
    <property type="component" value="Unassembled WGS sequence"/>
</dbReference>
<gene>
    <name evidence="9" type="ORF">QYM36_001543</name>
</gene>
<feature type="coiled-coil region" evidence="6">
    <location>
        <begin position="295"/>
        <end position="359"/>
    </location>
</feature>
<evidence type="ECO:0000256" key="7">
    <source>
        <dbReference type="SAM" id="MobiDB-lite"/>
    </source>
</evidence>
<comment type="similarity">
    <text evidence="2">Belongs to the TAF7 family.</text>
</comment>
<feature type="region of interest" description="Disordered" evidence="7">
    <location>
        <begin position="213"/>
        <end position="246"/>
    </location>
</feature>
<accession>A0AA88IBQ4</accession>
<keyword evidence="4" id="KW-0804">Transcription</keyword>
<comment type="caution">
    <text evidence="9">The sequence shown here is derived from an EMBL/GenBank/DDBJ whole genome shotgun (WGS) entry which is preliminary data.</text>
</comment>
<proteinExistence type="inferred from homology"/>
<organism evidence="9 10">
    <name type="scientific">Artemia franciscana</name>
    <name type="common">Brine shrimp</name>
    <name type="synonym">Artemia sanfranciscana</name>
    <dbReference type="NCBI Taxonomy" id="6661"/>
    <lineage>
        <taxon>Eukaryota</taxon>
        <taxon>Metazoa</taxon>
        <taxon>Ecdysozoa</taxon>
        <taxon>Arthropoda</taxon>
        <taxon>Crustacea</taxon>
        <taxon>Branchiopoda</taxon>
        <taxon>Anostraca</taxon>
        <taxon>Artemiidae</taxon>
        <taxon>Artemia</taxon>
    </lineage>
</organism>
<evidence type="ECO:0000256" key="1">
    <source>
        <dbReference type="ARBA" id="ARBA00004123"/>
    </source>
</evidence>
<dbReference type="PANTHER" id="PTHR12228:SF0">
    <property type="entry name" value="TATA-BOX BINDING PROTEIN ASSOCIATED FACTOR 7"/>
    <property type="match status" value="1"/>
</dbReference>
<keyword evidence="3" id="KW-0805">Transcription regulation</keyword>
<dbReference type="GO" id="GO:0005669">
    <property type="term" value="C:transcription factor TFIID complex"/>
    <property type="evidence" value="ECO:0007669"/>
    <property type="project" value="InterPro"/>
</dbReference>
<evidence type="ECO:0000313" key="9">
    <source>
        <dbReference type="EMBL" id="KAK2725118.1"/>
    </source>
</evidence>
<dbReference type="InterPro" id="IPR006751">
    <property type="entry name" value="TAFII55_prot_cons_reg"/>
</dbReference>
<keyword evidence="5" id="KW-0539">Nucleus</keyword>
<sequence length="360" mass="40939">MYQKEVDVSGELENQFLLRLPRSIAEQVRNMITNVGPQQKDKLSIKMEPDMRKGFVCFNNYVMNAKLVDLPCVIESWKTIDRKSFYKTADICQMLVGLEGEEVLEEDTTSKKKKDINKVDKKYIWPHGITPPLKNVRRRRFRKTLKKKHAEAPEIEKEVKRLLRSDNEAVSVRWEVVTEEDETKPKLAADGSVAGPIATGTFVSAGVADIFGEDLSDSEEESSTIIRESADESDSMSSSLPSMQIPNRGASDFLTQFSSEMFNPSGSKGRRGLSPVLKRKVIKQEVEDVNDEAAKDALLEQVEEARNALKELQMKRKSAEMELPTIQNMGLKARFLDNLENLKMEEAEKQKEYNRLLSMI</sequence>
<dbReference type="Pfam" id="PF04658">
    <property type="entry name" value="TAFII55_N"/>
    <property type="match status" value="1"/>
</dbReference>